<dbReference type="Proteomes" id="UP000070376">
    <property type="component" value="Unassembled WGS sequence"/>
</dbReference>
<dbReference type="RefSeq" id="WP_061087088.1">
    <property type="nucleotide sequence ID" value="NZ_CP104390.1"/>
</dbReference>
<dbReference type="PANTHER" id="PTHR43046:SF2">
    <property type="entry name" value="8-OXO-DGTP DIPHOSPHATASE-RELATED"/>
    <property type="match status" value="1"/>
</dbReference>
<gene>
    <name evidence="5" type="ORF">HMPREF3213_02949</name>
</gene>
<feature type="domain" description="Nudix hydrolase" evidence="4">
    <location>
        <begin position="6"/>
        <end position="141"/>
    </location>
</feature>
<dbReference type="PATRIC" id="fig|1398.22.peg.2953"/>
<dbReference type="PRINTS" id="PR00502">
    <property type="entry name" value="NUDIXFAMILY"/>
</dbReference>
<evidence type="ECO:0000313" key="5">
    <source>
        <dbReference type="EMBL" id="KWZ78665.1"/>
    </source>
</evidence>
<comment type="cofactor">
    <cofactor evidence="1">
        <name>Mg(2+)</name>
        <dbReference type="ChEBI" id="CHEBI:18420"/>
    </cofactor>
</comment>
<dbReference type="EMBL" id="LRPN01000139">
    <property type="protein sequence ID" value="KWZ78665.1"/>
    <property type="molecule type" value="Genomic_DNA"/>
</dbReference>
<organism evidence="5 6">
    <name type="scientific">Heyndrickxia coagulans</name>
    <name type="common">Weizmannia coagulans</name>
    <dbReference type="NCBI Taxonomy" id="1398"/>
    <lineage>
        <taxon>Bacteria</taxon>
        <taxon>Bacillati</taxon>
        <taxon>Bacillota</taxon>
        <taxon>Bacilli</taxon>
        <taxon>Bacillales</taxon>
        <taxon>Bacillaceae</taxon>
        <taxon>Heyndrickxia</taxon>
    </lineage>
</organism>
<accession>A0A133KGM4</accession>
<evidence type="ECO:0000256" key="3">
    <source>
        <dbReference type="RuleBase" id="RU003476"/>
    </source>
</evidence>
<dbReference type="GO" id="GO:0016787">
    <property type="term" value="F:hydrolase activity"/>
    <property type="evidence" value="ECO:0007669"/>
    <property type="project" value="UniProtKB-KW"/>
</dbReference>
<name>A0A133KGM4_HEYCO</name>
<dbReference type="Gene3D" id="3.90.79.10">
    <property type="entry name" value="Nucleoside Triphosphate Pyrophosphohydrolase"/>
    <property type="match status" value="1"/>
</dbReference>
<sequence length="146" mass="16283">MNVIDQIYPGVAVVLFDQQERVLLQKRADVGKWGLPTGHVEPGETVSQAAIREMQEETNLTIRIKQIIGVYSDPEFQVFKYPDGKCVHFITTCFLAEIAGGKLRNNSSESLALQFFQKDQLPANLLKMVPLWLGDALAGYAGAFIR</sequence>
<dbReference type="PROSITE" id="PS51462">
    <property type="entry name" value="NUDIX"/>
    <property type="match status" value="1"/>
</dbReference>
<dbReference type="PANTHER" id="PTHR43046">
    <property type="entry name" value="GDP-MANNOSE MANNOSYL HYDROLASE"/>
    <property type="match status" value="1"/>
</dbReference>
<dbReference type="InterPro" id="IPR020476">
    <property type="entry name" value="Nudix_hydrolase"/>
</dbReference>
<comment type="similarity">
    <text evidence="3">Belongs to the Nudix hydrolase family.</text>
</comment>
<dbReference type="SUPFAM" id="SSF55811">
    <property type="entry name" value="Nudix"/>
    <property type="match status" value="1"/>
</dbReference>
<evidence type="ECO:0000259" key="4">
    <source>
        <dbReference type="PROSITE" id="PS51462"/>
    </source>
</evidence>
<proteinExistence type="inferred from homology"/>
<dbReference type="InterPro" id="IPR000086">
    <property type="entry name" value="NUDIX_hydrolase_dom"/>
</dbReference>
<protein>
    <submittedName>
        <fullName evidence="5">Hydrolase, NUDIX family</fullName>
    </submittedName>
</protein>
<dbReference type="InterPro" id="IPR015797">
    <property type="entry name" value="NUDIX_hydrolase-like_dom_sf"/>
</dbReference>
<dbReference type="InterPro" id="IPR020084">
    <property type="entry name" value="NUDIX_hydrolase_CS"/>
</dbReference>
<comment type="caution">
    <text evidence="5">The sequence shown here is derived from an EMBL/GenBank/DDBJ whole genome shotgun (WGS) entry which is preliminary data.</text>
</comment>
<evidence type="ECO:0000256" key="1">
    <source>
        <dbReference type="ARBA" id="ARBA00001946"/>
    </source>
</evidence>
<dbReference type="Pfam" id="PF00293">
    <property type="entry name" value="NUDIX"/>
    <property type="match status" value="1"/>
</dbReference>
<reference evidence="6" key="1">
    <citation type="submission" date="2016-01" db="EMBL/GenBank/DDBJ databases">
        <authorList>
            <person name="Mitreva M."/>
            <person name="Pepin K.H."/>
            <person name="Mihindukulasuriya K.A."/>
            <person name="Fulton R."/>
            <person name="Fronick C."/>
            <person name="O'Laughlin M."/>
            <person name="Miner T."/>
            <person name="Herter B."/>
            <person name="Rosa B.A."/>
            <person name="Cordes M."/>
            <person name="Tomlinson C."/>
            <person name="Wollam A."/>
            <person name="Palsikar V.B."/>
            <person name="Mardis E.R."/>
            <person name="Wilson R.K."/>
        </authorList>
    </citation>
    <scope>NUCLEOTIDE SEQUENCE [LARGE SCALE GENOMIC DNA]</scope>
    <source>
        <strain evidence="6">GED7749B</strain>
    </source>
</reference>
<evidence type="ECO:0000256" key="2">
    <source>
        <dbReference type="ARBA" id="ARBA00022801"/>
    </source>
</evidence>
<evidence type="ECO:0000313" key="6">
    <source>
        <dbReference type="Proteomes" id="UP000070376"/>
    </source>
</evidence>
<dbReference type="PROSITE" id="PS00893">
    <property type="entry name" value="NUDIX_BOX"/>
    <property type="match status" value="1"/>
</dbReference>
<dbReference type="AlphaFoldDB" id="A0A133KGM4"/>
<keyword evidence="2 3" id="KW-0378">Hydrolase</keyword>